<organism evidence="2 3">
    <name type="scientific">Mycobacterium simulans</name>
    <dbReference type="NCBI Taxonomy" id="627089"/>
    <lineage>
        <taxon>Bacteria</taxon>
        <taxon>Bacillati</taxon>
        <taxon>Actinomycetota</taxon>
        <taxon>Actinomycetes</taxon>
        <taxon>Mycobacteriales</taxon>
        <taxon>Mycobacteriaceae</taxon>
        <taxon>Mycobacterium</taxon>
    </lineage>
</organism>
<evidence type="ECO:0000313" key="3">
    <source>
        <dbReference type="Proteomes" id="UP000554965"/>
    </source>
</evidence>
<dbReference type="AlphaFoldDB" id="A0A7Z7NAV4"/>
<gene>
    <name evidence="2" type="ORF">MSIMFB_03582</name>
</gene>
<dbReference type="EMBL" id="OCTY01000002">
    <property type="protein sequence ID" value="SOJ56107.1"/>
    <property type="molecule type" value="Genomic_DNA"/>
</dbReference>
<evidence type="ECO:0000313" key="2">
    <source>
        <dbReference type="EMBL" id="SOJ56107.1"/>
    </source>
</evidence>
<dbReference type="NCBIfam" id="TIGR03934">
    <property type="entry name" value="TQXA_dom"/>
    <property type="match status" value="1"/>
</dbReference>
<name>A0A7Z7NAV4_9MYCO</name>
<dbReference type="RefSeq" id="WP_186243785.1">
    <property type="nucleotide sequence ID" value="NZ_OCTY01000002.1"/>
</dbReference>
<keyword evidence="3" id="KW-1185">Reference proteome</keyword>
<feature type="domain" description="Thioester" evidence="1">
    <location>
        <begin position="94"/>
        <end position="156"/>
    </location>
</feature>
<sequence>MTVLSVPSRALAPVATRRRTHVRPVTELTRMTRYRGGTYSHTVDKVVFADGTTARTDLIRLNPNLQAYSLDFTGIAPHQPSHYRPGTWSALPHLLTRDCEAEVAWILRHSFPMRSTAELSEQLRRAGYPLGPANISEHEAIAGTQAAIWYLTNGMSLDTRPLNAPIAVHRGPGPVLTFEFEGQPQLGGYSLWATGDAAVTIKLQKSLDGSVWHEVSGSQLTTHAGKGRYQRALGVGSTLSTSRHGHGGSGYRYYRLITTTPDIKPGAPDTIDHVDFWLTGTRHYRNADRVVHLYNYLLAGAHQAVRATPEPRLIATDATADSELVGPFQVQIPLQLTVGEGHELVDADGFPIDDVVQPGTEFYLRRAPGTSAITLAATTPHSIGGRVLTGLALDGAPQRYTPVALAVPTDVTIEFDISWDEAWADILREGR</sequence>
<dbReference type="InterPro" id="IPR013552">
    <property type="entry name" value="Thioester_dom"/>
</dbReference>
<proteinExistence type="predicted"/>
<evidence type="ECO:0000259" key="1">
    <source>
        <dbReference type="Pfam" id="PF08341"/>
    </source>
</evidence>
<protein>
    <recommendedName>
        <fullName evidence="1">Thioester domain-containing protein</fullName>
    </recommendedName>
</protein>
<dbReference type="Pfam" id="PF08341">
    <property type="entry name" value="TED"/>
    <property type="match status" value="1"/>
</dbReference>
<reference evidence="2 3" key="1">
    <citation type="submission" date="2017-10" db="EMBL/GenBank/DDBJ databases">
        <authorList>
            <consortium name="Urmite Genomes"/>
        </authorList>
    </citation>
    <scope>NUCLEOTIDE SEQUENCE [LARGE SCALE GENOMIC DNA]</scope>
    <source>
        <strain evidence="2 3">FB-527</strain>
    </source>
</reference>
<comment type="caution">
    <text evidence="2">The sequence shown here is derived from an EMBL/GenBank/DDBJ whole genome shotgun (WGS) entry which is preliminary data.</text>
</comment>
<accession>A0A7Z7NAV4</accession>
<dbReference type="InterPro" id="IPR023849">
    <property type="entry name" value="TQXA_dom"/>
</dbReference>
<dbReference type="Proteomes" id="UP000554965">
    <property type="component" value="Unassembled WGS sequence"/>
</dbReference>